<dbReference type="SUPFAM" id="SSF101278">
    <property type="entry name" value="N-terminal domain of adenylylcyclase associated protein, CAP"/>
    <property type="match status" value="1"/>
</dbReference>
<reference evidence="2" key="1">
    <citation type="submission" date="2013-05" db="EMBL/GenBank/DDBJ databases">
        <authorList>
            <person name="Yim A.K.Y."/>
            <person name="Chan T.F."/>
            <person name="Ji K.M."/>
            <person name="Liu X.Y."/>
            <person name="Zhou J.W."/>
            <person name="Li R.Q."/>
            <person name="Yang K.Y."/>
            <person name="Li J."/>
            <person name="Li M."/>
            <person name="Law P.T.W."/>
            <person name="Wu Y.L."/>
            <person name="Cai Z.L."/>
            <person name="Qin H."/>
            <person name="Bao Y."/>
            <person name="Leung R.K.K."/>
            <person name="Ng P.K.S."/>
            <person name="Zou J."/>
            <person name="Zhong X.J."/>
            <person name="Ran P.X."/>
            <person name="Zhong N.S."/>
            <person name="Liu Z.G."/>
            <person name="Tsui S.K.W."/>
        </authorList>
    </citation>
    <scope>NUCLEOTIDE SEQUENCE</scope>
    <source>
        <strain evidence="2">Derf</strain>
        <tissue evidence="2">Whole organism</tissue>
    </source>
</reference>
<dbReference type="Proteomes" id="UP000790347">
    <property type="component" value="Unassembled WGS sequence"/>
</dbReference>
<feature type="region of interest" description="Disordered" evidence="1">
    <location>
        <begin position="38"/>
        <end position="67"/>
    </location>
</feature>
<dbReference type="InterPro" id="IPR036222">
    <property type="entry name" value="CAP_N_sf"/>
</dbReference>
<evidence type="ECO:0000256" key="1">
    <source>
        <dbReference type="SAM" id="MobiDB-lite"/>
    </source>
</evidence>
<comment type="caution">
    <text evidence="2">The sequence shown here is derived from an EMBL/GenBank/DDBJ whole genome shotgun (WGS) entry which is preliminary data.</text>
</comment>
<keyword evidence="3" id="KW-1185">Reference proteome</keyword>
<gene>
    <name evidence="2" type="ORF">DERF_016717</name>
</gene>
<evidence type="ECO:0000313" key="3">
    <source>
        <dbReference type="Proteomes" id="UP000790347"/>
    </source>
</evidence>
<proteinExistence type="predicted"/>
<reference evidence="2" key="2">
    <citation type="journal article" date="2022" name="Res Sq">
        <title>Comparative Genomics Reveals Insights into the Divergent Evolution of Astigmatic Mites and Household Pest Adaptations.</title>
        <authorList>
            <person name="Xiong Q."/>
            <person name="Wan A.T.-Y."/>
            <person name="Liu X.-Y."/>
            <person name="Fung C.S.-H."/>
            <person name="Xiao X."/>
            <person name="Malainual N."/>
            <person name="Hou J."/>
            <person name="Wang L."/>
            <person name="Wang M."/>
            <person name="Yang K."/>
            <person name="Cui Y."/>
            <person name="Leung E."/>
            <person name="Nong W."/>
            <person name="Shin S.-K."/>
            <person name="Au S."/>
            <person name="Jeong K.Y."/>
            <person name="Chew F.T."/>
            <person name="Hui J."/>
            <person name="Leung T.F."/>
            <person name="Tungtrongchitr A."/>
            <person name="Zhong N."/>
            <person name="Liu Z."/>
            <person name="Tsui S."/>
        </authorList>
    </citation>
    <scope>NUCLEOTIDE SEQUENCE</scope>
    <source>
        <strain evidence="2">Derf</strain>
        <tissue evidence="2">Whole organism</tissue>
    </source>
</reference>
<name>A0A922HK80_DERFA</name>
<evidence type="ECO:0000313" key="2">
    <source>
        <dbReference type="EMBL" id="KAH9490519.1"/>
    </source>
</evidence>
<dbReference type="AlphaFoldDB" id="A0A922HK80"/>
<accession>A0A922HK80</accession>
<protein>
    <submittedName>
        <fullName evidence="2">Uncharacterized protein</fullName>
    </submittedName>
</protein>
<dbReference type="EMBL" id="ASGP02000010">
    <property type="protein sequence ID" value="KAH9490519.1"/>
    <property type="molecule type" value="Genomic_DNA"/>
</dbReference>
<feature type="compositionally biased region" description="Pro residues" evidence="1">
    <location>
        <begin position="45"/>
        <end position="57"/>
    </location>
</feature>
<organism evidence="2 3">
    <name type="scientific">Dermatophagoides farinae</name>
    <name type="common">American house dust mite</name>
    <dbReference type="NCBI Taxonomy" id="6954"/>
    <lineage>
        <taxon>Eukaryota</taxon>
        <taxon>Metazoa</taxon>
        <taxon>Ecdysozoa</taxon>
        <taxon>Arthropoda</taxon>
        <taxon>Chelicerata</taxon>
        <taxon>Arachnida</taxon>
        <taxon>Acari</taxon>
        <taxon>Acariformes</taxon>
        <taxon>Sarcoptiformes</taxon>
        <taxon>Astigmata</taxon>
        <taxon>Psoroptidia</taxon>
        <taxon>Analgoidea</taxon>
        <taxon>Pyroglyphidae</taxon>
        <taxon>Dermatophagoidinae</taxon>
        <taxon>Dermatophagoides</taxon>
    </lineage>
</organism>
<sequence length="67" mass="7418">MKESKKKCITTTKNEKAYLLIISNLSSFVHFLNKSDGRFAGPPTLTQPPPPPPPPPSSKSNFFHLAH</sequence>